<accession>N6X9X4</accession>
<keyword evidence="1" id="KW-0472">Membrane</keyword>
<evidence type="ECO:0000256" key="1">
    <source>
        <dbReference type="SAM" id="Phobius"/>
    </source>
</evidence>
<dbReference type="PATRIC" id="fig|888050.3.peg.1155"/>
<feature type="transmembrane region" description="Helical" evidence="1">
    <location>
        <begin position="74"/>
        <end position="93"/>
    </location>
</feature>
<dbReference type="OrthoDB" id="9992299at2"/>
<keyword evidence="1" id="KW-1133">Transmembrane helix</keyword>
<dbReference type="Proteomes" id="UP000013015">
    <property type="component" value="Unassembled WGS sequence"/>
</dbReference>
<proteinExistence type="predicted"/>
<evidence type="ECO:0000313" key="3">
    <source>
        <dbReference type="Proteomes" id="UP000013015"/>
    </source>
</evidence>
<organism evidence="2 3">
    <name type="scientific">Schaalia cardiffensis F0333</name>
    <dbReference type="NCBI Taxonomy" id="888050"/>
    <lineage>
        <taxon>Bacteria</taxon>
        <taxon>Bacillati</taxon>
        <taxon>Actinomycetota</taxon>
        <taxon>Actinomycetes</taxon>
        <taxon>Actinomycetales</taxon>
        <taxon>Actinomycetaceae</taxon>
        <taxon>Schaalia</taxon>
    </lineage>
</organism>
<dbReference type="AlphaFoldDB" id="N6X9X4"/>
<feature type="transmembrane region" description="Helical" evidence="1">
    <location>
        <begin position="221"/>
        <end position="240"/>
    </location>
</feature>
<feature type="transmembrane region" description="Helical" evidence="1">
    <location>
        <begin position="154"/>
        <end position="173"/>
    </location>
</feature>
<sequence length="250" mass="26523">MTTAPLSRSTVGAHEGPSFVRLIGAELTEIRLYWLIPVGVTAANLLINALILFFSEGANGEHDLASSIPTNWAFSWFILFLVVGIVRGLNATPQAALSGAGLKMQNLVGWVSDGLEALGAILVWMLTMALIPSLERSIFLADSQGNFLGLPLPFILSGALALLVLWASIGAIGRIISHSFRIWSIWGGLFSLVALLLLGPVLGAVAGWFDTTMSDGSWESNFVLAMGGIGLLMVPIAWVLGERGPIRTVG</sequence>
<protein>
    <submittedName>
        <fullName evidence="2">Uncharacterized protein</fullName>
    </submittedName>
</protein>
<reference evidence="2 3" key="1">
    <citation type="submission" date="2013-03" db="EMBL/GenBank/DDBJ databases">
        <title>Reference genome for the Human Microbiome Project.</title>
        <authorList>
            <person name="Aqrawi P."/>
            <person name="Ayvaz T."/>
            <person name="Bess C."/>
            <person name="Blankenburg K."/>
            <person name="Coyle M."/>
            <person name="Deng J."/>
            <person name="Forbes L."/>
            <person name="Fowler G."/>
            <person name="Francisco L."/>
            <person name="Fu Q."/>
            <person name="Gibbs R."/>
            <person name="Gross S."/>
            <person name="Gubbala S."/>
            <person name="Hale W."/>
            <person name="Hemphill L."/>
            <person name="Highlander S."/>
            <person name="Hirani K."/>
            <person name="Jackson L."/>
            <person name="Jakkamsetti A."/>
            <person name="Javaid M."/>
            <person name="Jayaseelan J.C."/>
            <person name="Jiang H."/>
            <person name="Joshi V."/>
            <person name="Korchina V."/>
            <person name="Kovar C."/>
            <person name="Lara F."/>
            <person name="Lee S."/>
            <person name="Liu Y."/>
            <person name="Mata R."/>
            <person name="Mathew T."/>
            <person name="Munidasa M."/>
            <person name="Muzny D."/>
            <person name="Nazareth L."/>
            <person name="Ngo R."/>
            <person name="Nguyen L."/>
            <person name="Nguyen N."/>
            <person name="Okwuonu G."/>
            <person name="Ongeri F."/>
            <person name="Palculict T."/>
            <person name="Patil S."/>
            <person name="Petrosino J."/>
            <person name="Pham C."/>
            <person name="Pham P."/>
            <person name="Pu L.-L."/>
            <person name="Qin X."/>
            <person name="Qu J."/>
            <person name="Reid J."/>
            <person name="Ross M."/>
            <person name="Ruth R."/>
            <person name="Saada N."/>
            <person name="San Lucas F."/>
            <person name="Santibanez J."/>
            <person name="Shang Y."/>
            <person name="Simmons D."/>
            <person name="Song X.-Z."/>
            <person name="Tang L.-Y."/>
            <person name="Thornton R."/>
            <person name="Warren J."/>
            <person name="Weissenberger G."/>
            <person name="Wilczek-Boney K."/>
            <person name="Worley K."/>
            <person name="Youmans B."/>
            <person name="Zhang J."/>
            <person name="Zhang L."/>
            <person name="Zhao Z."/>
            <person name="Zhou C."/>
            <person name="Zhu D."/>
            <person name="Zhu Y."/>
        </authorList>
    </citation>
    <scope>NUCLEOTIDE SEQUENCE [LARGE SCALE GENOMIC DNA]</scope>
    <source>
        <strain evidence="2 3">F0333</strain>
    </source>
</reference>
<feature type="transmembrane region" description="Helical" evidence="1">
    <location>
        <begin position="114"/>
        <end position="134"/>
    </location>
</feature>
<name>N6X9X4_9ACTO</name>
<comment type="caution">
    <text evidence="2">The sequence shown here is derived from an EMBL/GenBank/DDBJ whole genome shotgun (WGS) entry which is preliminary data.</text>
</comment>
<dbReference type="RefSeq" id="WP_005963382.1">
    <property type="nucleotide sequence ID" value="NZ_CP040505.1"/>
</dbReference>
<evidence type="ECO:0000313" key="2">
    <source>
        <dbReference type="EMBL" id="ENO17943.1"/>
    </source>
</evidence>
<feature type="transmembrane region" description="Helical" evidence="1">
    <location>
        <begin position="185"/>
        <end position="209"/>
    </location>
</feature>
<gene>
    <name evidence="2" type="ORF">HMPREF9004_1215</name>
</gene>
<dbReference type="STRING" id="888050.HMPREF9004_1215"/>
<dbReference type="eggNOG" id="ENOG5031IHT">
    <property type="taxonomic scope" value="Bacteria"/>
</dbReference>
<dbReference type="EMBL" id="AQHZ01000021">
    <property type="protein sequence ID" value="ENO17943.1"/>
    <property type="molecule type" value="Genomic_DNA"/>
</dbReference>
<keyword evidence="1" id="KW-0812">Transmembrane</keyword>
<keyword evidence="3" id="KW-1185">Reference proteome</keyword>
<feature type="transmembrane region" description="Helical" evidence="1">
    <location>
        <begin position="32"/>
        <end position="54"/>
    </location>
</feature>
<dbReference type="HOGENOM" id="CLU_1109576_0_0_11"/>